<dbReference type="AlphaFoldDB" id="A0A5E8H4M3"/>
<dbReference type="SMART" id="SM00283">
    <property type="entry name" value="MA"/>
    <property type="match status" value="1"/>
</dbReference>
<dbReference type="Pfam" id="PF00015">
    <property type="entry name" value="MCPsignal"/>
    <property type="match status" value="1"/>
</dbReference>
<dbReference type="InterPro" id="IPR035965">
    <property type="entry name" value="PAS-like_dom_sf"/>
</dbReference>
<dbReference type="PANTHER" id="PTHR32089">
    <property type="entry name" value="METHYL-ACCEPTING CHEMOTAXIS PROTEIN MCPB"/>
    <property type="match status" value="1"/>
</dbReference>
<dbReference type="SMART" id="SM00091">
    <property type="entry name" value="PAS"/>
    <property type="match status" value="2"/>
</dbReference>
<dbReference type="CDD" id="cd00130">
    <property type="entry name" value="PAS"/>
    <property type="match status" value="1"/>
</dbReference>
<dbReference type="PROSITE" id="PS50111">
    <property type="entry name" value="CHEMOTAXIS_TRANSDUC_2"/>
    <property type="match status" value="1"/>
</dbReference>
<evidence type="ECO:0000313" key="7">
    <source>
        <dbReference type="EMBL" id="EEE47635.1"/>
    </source>
</evidence>
<dbReference type="PROSITE" id="PS50112">
    <property type="entry name" value="PAS"/>
    <property type="match status" value="2"/>
</dbReference>
<dbReference type="PROSITE" id="PS50113">
    <property type="entry name" value="PAC"/>
    <property type="match status" value="1"/>
</dbReference>
<dbReference type="Gene3D" id="1.10.287.950">
    <property type="entry name" value="Methyl-accepting chemotaxis protein"/>
    <property type="match status" value="1"/>
</dbReference>
<dbReference type="GO" id="GO:0006935">
    <property type="term" value="P:chemotaxis"/>
    <property type="evidence" value="ECO:0007669"/>
    <property type="project" value="InterPro"/>
</dbReference>
<feature type="domain" description="PAC" evidence="6">
    <location>
        <begin position="205"/>
        <end position="257"/>
    </location>
</feature>
<gene>
    <name evidence="7" type="ORF">SADFL11_4924</name>
</gene>
<dbReference type="Gene3D" id="3.30.450.20">
    <property type="entry name" value="PAS domain"/>
    <property type="match status" value="2"/>
</dbReference>
<dbReference type="SMART" id="SM00086">
    <property type="entry name" value="PAC"/>
    <property type="match status" value="1"/>
</dbReference>
<dbReference type="Proteomes" id="UP000004703">
    <property type="component" value="Chromosome"/>
</dbReference>
<dbReference type="InterPro" id="IPR013656">
    <property type="entry name" value="PAS_4"/>
</dbReference>
<dbReference type="InterPro" id="IPR000014">
    <property type="entry name" value="PAS"/>
</dbReference>
<evidence type="ECO:0000256" key="2">
    <source>
        <dbReference type="ARBA" id="ARBA00029447"/>
    </source>
</evidence>
<comment type="caution">
    <text evidence="7">The sequence shown here is derived from an EMBL/GenBank/DDBJ whole genome shotgun (WGS) entry which is preliminary data.</text>
</comment>
<feature type="domain" description="PAS" evidence="5">
    <location>
        <begin position="129"/>
        <end position="203"/>
    </location>
</feature>
<dbReference type="PANTHER" id="PTHR32089:SF112">
    <property type="entry name" value="LYSOZYME-LIKE PROTEIN-RELATED"/>
    <property type="match status" value="1"/>
</dbReference>
<dbReference type="SUPFAM" id="SSF58104">
    <property type="entry name" value="Methyl-accepting chemotaxis protein (MCP) signaling domain"/>
    <property type="match status" value="1"/>
</dbReference>
<name>A0A5E8H4M3_ROSAD</name>
<dbReference type="Pfam" id="PF13188">
    <property type="entry name" value="PAS_8"/>
    <property type="match status" value="1"/>
</dbReference>
<reference evidence="7 8" key="1">
    <citation type="submission" date="2008-01" db="EMBL/GenBank/DDBJ databases">
        <authorList>
            <person name="Wagner-Dobler I."/>
            <person name="Ferriera S."/>
            <person name="Johnson J."/>
            <person name="Kravitz S."/>
            <person name="Beeson K."/>
            <person name="Sutton G."/>
            <person name="Rogers Y.-H."/>
            <person name="Friedman R."/>
            <person name="Frazier M."/>
            <person name="Venter J.C."/>
        </authorList>
    </citation>
    <scope>NUCLEOTIDE SEQUENCE [LARGE SCALE GENOMIC DNA]</scope>
    <source>
        <strain evidence="8">DSM 17067 / NCIMB 14079 / DFL-11</strain>
    </source>
</reference>
<evidence type="ECO:0000256" key="3">
    <source>
        <dbReference type="PROSITE-ProRule" id="PRU00284"/>
    </source>
</evidence>
<feature type="domain" description="PAS" evidence="5">
    <location>
        <begin position="10"/>
        <end position="46"/>
    </location>
</feature>
<evidence type="ECO:0000259" key="4">
    <source>
        <dbReference type="PROSITE" id="PS50111"/>
    </source>
</evidence>
<feature type="domain" description="Methyl-accepting transducer" evidence="4">
    <location>
        <begin position="258"/>
        <end position="487"/>
    </location>
</feature>
<dbReference type="SUPFAM" id="SSF55785">
    <property type="entry name" value="PYP-like sensor domain (PAS domain)"/>
    <property type="match status" value="1"/>
</dbReference>
<dbReference type="RefSeq" id="WP_008196795.1">
    <property type="nucleotide sequence ID" value="NZ_CM011002.1"/>
</dbReference>
<dbReference type="InterPro" id="IPR004089">
    <property type="entry name" value="MCPsignal_dom"/>
</dbReference>
<dbReference type="PRINTS" id="PR00260">
    <property type="entry name" value="CHEMTRNSDUCR"/>
</dbReference>
<dbReference type="InterPro" id="IPR001610">
    <property type="entry name" value="PAC"/>
</dbReference>
<keyword evidence="1 3" id="KW-0807">Transducer</keyword>
<sequence length="494" mass="52975">MFGFGRTGSATSQKLAVLEHVSSAVMIADNNRNIVYINKALATFLGANEAAIQTDLPAFKIDGLVGANIDIFHKNPEHQKRMIGAMDGVFETMIEVGGTKFDLIAQPILDGATRLGTMVEWRDASDRLARQDYKAQIDAVGRNQAVISFTPDGHILEANENFLVTSGYAAHEIVGKHHRMFMPDNQRQTADYVRFWQELADGQAKFGEYERVTKAGETVWLSASYNPLLDDTGQVIKVVKFCSDITDTVVRRQKRRTAQQLISDDIGRITGSVSAANERAAIVATSADQASENVQTMAASVEELVASVNEINQQVVEASGISQRAEAEAGRTTSTVEGLSEAASEIDNVVKLISEIAEQTNLLALNATIEAARAGEAGKGFAVVAAEVKELATQTSKATDEIGQSIQRVITSTGDAISAIQVITDTISKIKEINTTISSAVEEQSATTREMSGSMQVAAAGVREISTGIREISDAANEIDTSIQTVQKAASEMG</sequence>
<dbReference type="Pfam" id="PF08448">
    <property type="entry name" value="PAS_4"/>
    <property type="match status" value="1"/>
</dbReference>
<reference evidence="7 8" key="2">
    <citation type="submission" date="2013-04" db="EMBL/GenBank/DDBJ databases">
        <authorList>
            <person name="Fiebig A."/>
            <person name="Pradella S."/>
            <person name="Wagner-Doebler I."/>
        </authorList>
    </citation>
    <scope>NUCLEOTIDE SEQUENCE [LARGE SCALE GENOMIC DNA]</scope>
    <source>
        <strain evidence="8">DSM 17067 / NCIMB 14079 / DFL-11</strain>
    </source>
</reference>
<dbReference type="EMBL" id="ACCU02000002">
    <property type="protein sequence ID" value="EEE47635.1"/>
    <property type="molecule type" value="Genomic_DNA"/>
</dbReference>
<dbReference type="GO" id="GO:0004888">
    <property type="term" value="F:transmembrane signaling receptor activity"/>
    <property type="evidence" value="ECO:0007669"/>
    <property type="project" value="InterPro"/>
</dbReference>
<evidence type="ECO:0000313" key="8">
    <source>
        <dbReference type="Proteomes" id="UP000004703"/>
    </source>
</evidence>
<accession>A0A5E8H4M3</accession>
<evidence type="ECO:0000256" key="1">
    <source>
        <dbReference type="ARBA" id="ARBA00023224"/>
    </source>
</evidence>
<dbReference type="InterPro" id="IPR004090">
    <property type="entry name" value="Chemotax_Me-accpt_rcpt"/>
</dbReference>
<protein>
    <submittedName>
        <fullName evidence="7">PAS domain S-box</fullName>
    </submittedName>
</protein>
<evidence type="ECO:0000259" key="6">
    <source>
        <dbReference type="PROSITE" id="PS50113"/>
    </source>
</evidence>
<evidence type="ECO:0000259" key="5">
    <source>
        <dbReference type="PROSITE" id="PS50112"/>
    </source>
</evidence>
<dbReference type="NCBIfam" id="TIGR00229">
    <property type="entry name" value="sensory_box"/>
    <property type="match status" value="1"/>
</dbReference>
<organism evidence="7 8">
    <name type="scientific">Roseibium alexandrii (strain DSM 17067 / NCIMB 14079 / DFL-11)</name>
    <name type="common">Labrenzia alexandrii</name>
    <dbReference type="NCBI Taxonomy" id="244592"/>
    <lineage>
        <taxon>Bacteria</taxon>
        <taxon>Pseudomonadati</taxon>
        <taxon>Pseudomonadota</taxon>
        <taxon>Alphaproteobacteria</taxon>
        <taxon>Hyphomicrobiales</taxon>
        <taxon>Stappiaceae</taxon>
        <taxon>Roseibium</taxon>
    </lineage>
</organism>
<dbReference type="GO" id="GO:0007165">
    <property type="term" value="P:signal transduction"/>
    <property type="evidence" value="ECO:0007669"/>
    <property type="project" value="UniProtKB-KW"/>
</dbReference>
<proteinExistence type="inferred from homology"/>
<dbReference type="InterPro" id="IPR000700">
    <property type="entry name" value="PAS-assoc_C"/>
</dbReference>
<comment type="similarity">
    <text evidence="2">Belongs to the methyl-accepting chemotaxis (MCP) protein family.</text>
</comment>
<dbReference type="GO" id="GO:0016020">
    <property type="term" value="C:membrane"/>
    <property type="evidence" value="ECO:0007669"/>
    <property type="project" value="InterPro"/>
</dbReference>